<organism evidence="14 15">
    <name type="scientific">Temnothorax longispinosus</name>
    <dbReference type="NCBI Taxonomy" id="300112"/>
    <lineage>
        <taxon>Eukaryota</taxon>
        <taxon>Metazoa</taxon>
        <taxon>Ecdysozoa</taxon>
        <taxon>Arthropoda</taxon>
        <taxon>Hexapoda</taxon>
        <taxon>Insecta</taxon>
        <taxon>Pterygota</taxon>
        <taxon>Neoptera</taxon>
        <taxon>Endopterygota</taxon>
        <taxon>Hymenoptera</taxon>
        <taxon>Apocrita</taxon>
        <taxon>Aculeata</taxon>
        <taxon>Formicoidea</taxon>
        <taxon>Formicidae</taxon>
        <taxon>Myrmicinae</taxon>
        <taxon>Temnothorax</taxon>
    </lineage>
</organism>
<keyword evidence="11" id="KW-1133">Transmembrane helix</keyword>
<evidence type="ECO:0000256" key="6">
    <source>
        <dbReference type="ARBA" id="ARBA00023157"/>
    </source>
</evidence>
<dbReference type="InterPro" id="IPR056178">
    <property type="entry name" value="CRF-BP_C"/>
</dbReference>
<keyword evidence="4" id="KW-0964">Secreted</keyword>
<feature type="region of interest" description="Disordered" evidence="10">
    <location>
        <begin position="640"/>
        <end position="685"/>
    </location>
</feature>
<dbReference type="InterPro" id="IPR012464">
    <property type="entry name" value="DUF1676"/>
</dbReference>
<dbReference type="Pfam" id="PF05923">
    <property type="entry name" value="APC_r"/>
    <property type="match status" value="3"/>
</dbReference>
<feature type="compositionally biased region" description="Basic and acidic residues" evidence="10">
    <location>
        <begin position="241"/>
        <end position="258"/>
    </location>
</feature>
<comment type="similarity">
    <text evidence="2">Belongs to the CRF-binding protein family.</text>
</comment>
<accession>A0A4S2JD14</accession>
<keyword evidence="11" id="KW-0472">Membrane</keyword>
<evidence type="ECO:0000256" key="11">
    <source>
        <dbReference type="SAM" id="Phobius"/>
    </source>
</evidence>
<evidence type="ECO:0000259" key="12">
    <source>
        <dbReference type="Pfam" id="PF05428"/>
    </source>
</evidence>
<comment type="caution">
    <text evidence="14">The sequence shown here is derived from an EMBL/GenBank/DDBJ whole genome shotgun (WGS) entry which is preliminary data.</text>
</comment>
<dbReference type="GO" id="GO:0051424">
    <property type="term" value="F:corticotropin-releasing hormone binding"/>
    <property type="evidence" value="ECO:0007669"/>
    <property type="project" value="InterPro"/>
</dbReference>
<proteinExistence type="inferred from homology"/>
<dbReference type="PANTHER" id="PTHR10278">
    <property type="entry name" value="CORTICOTROPIN-RELEASING FACTOR-BINDING PROTEIN"/>
    <property type="match status" value="1"/>
</dbReference>
<reference evidence="14 15" key="1">
    <citation type="journal article" date="2019" name="Philos. Trans. R. Soc. Lond., B, Biol. Sci.">
        <title>Ant behaviour and brain gene expression of defending hosts depend on the ecological success of the intruding social parasite.</title>
        <authorList>
            <person name="Kaur R."/>
            <person name="Stoldt M."/>
            <person name="Jongepier E."/>
            <person name="Feldmeyer B."/>
            <person name="Menzel F."/>
            <person name="Bornberg-Bauer E."/>
            <person name="Foitzik S."/>
        </authorList>
    </citation>
    <scope>NUCLEOTIDE SEQUENCE [LARGE SCALE GENOMIC DNA]</scope>
    <source>
        <tissue evidence="14">Whole body</tissue>
    </source>
</reference>
<keyword evidence="15" id="KW-1185">Reference proteome</keyword>
<evidence type="ECO:0000256" key="3">
    <source>
        <dbReference type="ARBA" id="ARBA00015713"/>
    </source>
</evidence>
<dbReference type="Pfam" id="PF05924">
    <property type="entry name" value="SAMP"/>
    <property type="match status" value="1"/>
</dbReference>
<dbReference type="InterPro" id="IPR035914">
    <property type="entry name" value="Sperma_CUB_dom_sf"/>
</dbReference>
<name>A0A4S2JD14_9HYME</name>
<dbReference type="InterPro" id="IPR009223">
    <property type="entry name" value="APC_rpt"/>
</dbReference>
<evidence type="ECO:0000256" key="2">
    <source>
        <dbReference type="ARBA" id="ARBA00008313"/>
    </source>
</evidence>
<feature type="compositionally biased region" description="Low complexity" evidence="10">
    <location>
        <begin position="1288"/>
        <end position="1297"/>
    </location>
</feature>
<evidence type="ECO:0000256" key="1">
    <source>
        <dbReference type="ARBA" id="ARBA00004613"/>
    </source>
</evidence>
<gene>
    <name evidence="14" type="ORF">DBV15_04875</name>
</gene>
<evidence type="ECO:0000256" key="9">
    <source>
        <dbReference type="ARBA" id="ARBA00033162"/>
    </source>
</evidence>
<feature type="domain" description="Corticotropin-releasing factor binding protein N-terminal" evidence="12">
    <location>
        <begin position="1406"/>
        <end position="1529"/>
    </location>
</feature>
<feature type="compositionally biased region" description="Polar residues" evidence="10">
    <location>
        <begin position="230"/>
        <end position="239"/>
    </location>
</feature>
<dbReference type="Pfam" id="PF05972">
    <property type="entry name" value="APC_15aa"/>
    <property type="match status" value="1"/>
</dbReference>
<dbReference type="Pfam" id="PF07898">
    <property type="entry name" value="DUF1676"/>
    <property type="match status" value="1"/>
</dbReference>
<dbReference type="Pfam" id="PF05428">
    <property type="entry name" value="CRF-BP_N"/>
    <property type="match status" value="1"/>
</dbReference>
<feature type="domain" description="Corticotropin-releasing factor binding protein C-terminal" evidence="13">
    <location>
        <begin position="1539"/>
        <end position="1659"/>
    </location>
</feature>
<dbReference type="STRING" id="300112.A0A4S2JD14"/>
<keyword evidence="6" id="KW-1015">Disulfide bond</keyword>
<feature type="region of interest" description="Disordered" evidence="10">
    <location>
        <begin position="859"/>
        <end position="901"/>
    </location>
</feature>
<feature type="compositionally biased region" description="Polar residues" evidence="10">
    <location>
        <begin position="783"/>
        <end position="793"/>
    </location>
</feature>
<dbReference type="SUPFAM" id="SSF49854">
    <property type="entry name" value="Spermadhesin, CUB domain"/>
    <property type="match status" value="1"/>
</dbReference>
<dbReference type="InterPro" id="IPR056177">
    <property type="entry name" value="CRF-BP_N"/>
</dbReference>
<comment type="subcellular location">
    <subcellularLocation>
        <location evidence="1">Secreted</location>
    </subcellularLocation>
</comment>
<feature type="region of interest" description="Disordered" evidence="10">
    <location>
        <begin position="1"/>
        <end position="107"/>
    </location>
</feature>
<feature type="region of interest" description="Disordered" evidence="10">
    <location>
        <begin position="215"/>
        <end position="258"/>
    </location>
</feature>
<feature type="region of interest" description="Disordered" evidence="10">
    <location>
        <begin position="783"/>
        <end position="805"/>
    </location>
</feature>
<evidence type="ECO:0000256" key="5">
    <source>
        <dbReference type="ARBA" id="ARBA00022729"/>
    </source>
</evidence>
<feature type="compositionally biased region" description="Basic and acidic residues" evidence="10">
    <location>
        <begin position="673"/>
        <end position="685"/>
    </location>
</feature>
<evidence type="ECO:0000256" key="8">
    <source>
        <dbReference type="ARBA" id="ARBA00024997"/>
    </source>
</evidence>
<dbReference type="EMBL" id="QBLH01003863">
    <property type="protein sequence ID" value="TGZ32439.1"/>
    <property type="molecule type" value="Genomic_DNA"/>
</dbReference>
<protein>
    <recommendedName>
        <fullName evidence="3">Corticotropin-releasing factor-binding protein</fullName>
    </recommendedName>
    <alternativeName>
        <fullName evidence="9">Corticotropin-releasing hormone-binding protein</fullName>
    </alternativeName>
</protein>
<feature type="transmembrane region" description="Helical" evidence="11">
    <location>
        <begin position="1185"/>
        <end position="1202"/>
    </location>
</feature>
<feature type="region of interest" description="Disordered" evidence="10">
    <location>
        <begin position="1275"/>
        <end position="1317"/>
    </location>
</feature>
<comment type="function">
    <text evidence="8">Binds CRF and inactivates it. May prevent inappropriate pituitary-adrenal stimulation in pregnancy.</text>
</comment>
<dbReference type="Proteomes" id="UP000310200">
    <property type="component" value="Unassembled WGS sequence"/>
</dbReference>
<evidence type="ECO:0000256" key="7">
    <source>
        <dbReference type="ARBA" id="ARBA00023180"/>
    </source>
</evidence>
<evidence type="ECO:0000256" key="10">
    <source>
        <dbReference type="SAM" id="MobiDB-lite"/>
    </source>
</evidence>
<dbReference type="GO" id="GO:0008013">
    <property type="term" value="F:beta-catenin binding"/>
    <property type="evidence" value="ECO:0007669"/>
    <property type="project" value="InterPro"/>
</dbReference>
<dbReference type="GO" id="GO:0005615">
    <property type="term" value="C:extracellular space"/>
    <property type="evidence" value="ECO:0007669"/>
    <property type="project" value="TreeGrafter"/>
</dbReference>
<dbReference type="Pfam" id="PF23541">
    <property type="entry name" value="CRF-BP_C"/>
    <property type="match status" value="1"/>
</dbReference>
<evidence type="ECO:0000313" key="14">
    <source>
        <dbReference type="EMBL" id="TGZ32439.1"/>
    </source>
</evidence>
<dbReference type="InterPro" id="IPR009240">
    <property type="entry name" value="APC_15aa_rpt"/>
</dbReference>
<feature type="compositionally biased region" description="Basic and acidic residues" evidence="10">
    <location>
        <begin position="52"/>
        <end position="66"/>
    </location>
</feature>
<evidence type="ECO:0000256" key="4">
    <source>
        <dbReference type="ARBA" id="ARBA00022525"/>
    </source>
</evidence>
<keyword evidence="7" id="KW-0325">Glycoprotein</keyword>
<feature type="compositionally biased region" description="Polar residues" evidence="10">
    <location>
        <begin position="859"/>
        <end position="877"/>
    </location>
</feature>
<evidence type="ECO:0000313" key="15">
    <source>
        <dbReference type="Proteomes" id="UP000310200"/>
    </source>
</evidence>
<keyword evidence="5" id="KW-0732">Signal</keyword>
<dbReference type="GO" id="GO:0016055">
    <property type="term" value="P:Wnt signaling pathway"/>
    <property type="evidence" value="ECO:0007669"/>
    <property type="project" value="InterPro"/>
</dbReference>
<dbReference type="InterPro" id="IPR009224">
    <property type="entry name" value="SAMP"/>
</dbReference>
<keyword evidence="11" id="KW-0812">Transmembrane</keyword>
<sequence>MKRSAASMDMNGAETYDEDVNDQPVDYSKKYVERNAVPQNQRLADESQTSRVAKEEFDERDNKVDLFGDYAETDLDQPTDYSLRYAEDDTDEEEKQNNEYFAGSEQEDTVKTYCTEGTPYETPFNFSTATSMSDLRVEDIKENVLVKKVPKKTNQVASKISTSFVEQTEALTCDEQDGPQTKELEEDNSKDIAVLNPGQVTPEKIVNYYEEEETSRGFSRANSLSSLSSAMTPQNNSTEVILKEDSPPPVNKEELENNDHSVRLNSNQIELSSVSDNSFENKNSPRVLDKEGKMVTFGGQDYYAEETPLMFSRCSSLGSLSGFEQYSIHDDRSSVISDFSRRTSGVVSPSELPDSPTQTVLPSPLFSKPNVTRNSVFEDDIATFKEESTPIEFSSATSLSSLTIDDEVKIPNDTKTYCIMEGVFDTNEKDVHVLEKEMLNMKINSPENNVKEEQVSDGDEDDEDMLAACINMGMQTNRYRQSLNSQKSVQSESTSILVPYQRTSIPSRLESPATPVKTPVGTSKNRTAMEIVASDTVHVYCTEDTPADISPVGSQSNLSALSMPSVQEDEEKIVCEQDKSAEINCHRNDLFDENSNLSGEDEKILDECIQSGIPKARQITPPPTNGILFDKKSETLSHKFNICGTPSSSPVDTNNGNKNSILSPKSPGSASLRHPDEFSDDSLNHSDDDAILTECIQSAMPKARFRLSPSIGSPLAQTAENSTTMNIQLPSTSSFFQPRYVEQKKSIAKKLLPFEDNVGLSEEEEDIMLAQCIRSGMPKALNSMPSAAMTSTAKKSEPPSKVTGNFSNPSASYFANKSHSPRNAALYSPSLYKSVNINTTDVRFARNVSGNFNHFPGKASSSNIAQTSGQTLKNCDNGTRDRINNSPHCARRSPLRRTESQNGNFVDSLYMRSRDVKCVPICNRIQNDDDYSCKNHNTVKSNTVSSRHSSASSLSEEGSLISTEEWALLELCITSGMPRNKCRVKGTKPNESAMSNVHDDCESIPEDNYSSFSKTFVNIFARMHPRAFHVLALTLTAVVRAGCDDKTKWYSGLRSIIKNCPSLSQNSSDQDELLDIFRKCVQQRAIDTLDTLLDDDVITIYDGVDLIRLRPNDENNTEYKDNFDGSEEEDISWSAIIWNRMTRVLRTHAFKIDVDHIFNTAAKASARNSDNNVVQGRKRQRRRNYMFPLMMMGLLLMGSILVPMGFQFLAVLGGKALILAKMALILSSIQGLKKIATSGVNYGLYHHVPDAWHDRSHQVFEEEHYPNTCRARPELAATHNPQPPRSLVPPLRSLPIPNDRKAREADPADPTDPAAREKLSSSYSARVVACFRLFLISPLAVSERCSPSRFQPRSSWLSSLSSSSVQRFTLRKQQSATITITNEAVANILSYESGGKASFEVPREHYRPITDCMFVTSESGPFSYISPTDDDNVCGIYFLTDPDRVVEIHFHSFDVPCDHRGLLAVIDGWELNGEIFPSESDHSLSMKERTSEFCGKNRWYRRTFTSSQNAALLQYRIPLRGKGFVVSARYPKNPRPCNVLSVSTTDPFTLRNYGRRINCTLVAVYPGAVRIIALGIGGSSSHGVVHTSETGTLRKCDVRSPRDRVQIGGSHGFDTTKLDVIDSICGIDSKPDIKELVAYDITAVRLLSSGYYDNSVTVAISPIVDGSLLDSASGL</sequence>
<dbReference type="GO" id="GO:0009755">
    <property type="term" value="P:hormone-mediated signaling pathway"/>
    <property type="evidence" value="ECO:0007669"/>
    <property type="project" value="TreeGrafter"/>
</dbReference>
<dbReference type="GO" id="GO:0051460">
    <property type="term" value="P:negative regulation of corticotropin secretion"/>
    <property type="evidence" value="ECO:0007669"/>
    <property type="project" value="TreeGrafter"/>
</dbReference>
<dbReference type="InterPro" id="IPR008435">
    <property type="entry name" value="CRF-bd"/>
</dbReference>
<feature type="compositionally biased region" description="Polar residues" evidence="10">
    <location>
        <begin position="644"/>
        <end position="669"/>
    </location>
</feature>
<dbReference type="PANTHER" id="PTHR10278:SF0">
    <property type="entry name" value="CORTICOTROPIN-RELEASING FACTOR-BINDING PROTEIN"/>
    <property type="match status" value="1"/>
</dbReference>
<evidence type="ECO:0000259" key="13">
    <source>
        <dbReference type="Pfam" id="PF23541"/>
    </source>
</evidence>
<feature type="compositionally biased region" description="Polar residues" evidence="10">
    <location>
        <begin position="37"/>
        <end position="51"/>
    </location>
</feature>